<dbReference type="EMBL" id="OY731399">
    <property type="protein sequence ID" value="CAJ1933987.1"/>
    <property type="molecule type" value="Genomic_DNA"/>
</dbReference>
<dbReference type="Proteomes" id="UP001189624">
    <property type="component" value="Chromosome 2"/>
</dbReference>
<evidence type="ECO:0000313" key="2">
    <source>
        <dbReference type="Proteomes" id="UP001189624"/>
    </source>
</evidence>
<sequence length="75" mass="8552">MRNWAATEFSEELRTDIGLVGSFDNEVRNVSIMSSDLYKRAGQDCLYKLKTVGQCGPIPKFTLPFVYVRKPHKVV</sequence>
<evidence type="ECO:0000313" key="1">
    <source>
        <dbReference type="EMBL" id="CAJ1933987.1"/>
    </source>
</evidence>
<accession>A0AA86S050</accession>
<proteinExistence type="predicted"/>
<gene>
    <name evidence="1" type="ORF">AYBTSS11_LOCUS6664</name>
</gene>
<dbReference type="AlphaFoldDB" id="A0AA86S050"/>
<keyword evidence="2" id="KW-1185">Reference proteome</keyword>
<protein>
    <submittedName>
        <fullName evidence="1">Uncharacterized protein</fullName>
    </submittedName>
</protein>
<name>A0AA86S050_9FABA</name>
<organism evidence="1 2">
    <name type="scientific">Sphenostylis stenocarpa</name>
    <dbReference type="NCBI Taxonomy" id="92480"/>
    <lineage>
        <taxon>Eukaryota</taxon>
        <taxon>Viridiplantae</taxon>
        <taxon>Streptophyta</taxon>
        <taxon>Embryophyta</taxon>
        <taxon>Tracheophyta</taxon>
        <taxon>Spermatophyta</taxon>
        <taxon>Magnoliopsida</taxon>
        <taxon>eudicotyledons</taxon>
        <taxon>Gunneridae</taxon>
        <taxon>Pentapetalae</taxon>
        <taxon>rosids</taxon>
        <taxon>fabids</taxon>
        <taxon>Fabales</taxon>
        <taxon>Fabaceae</taxon>
        <taxon>Papilionoideae</taxon>
        <taxon>50 kb inversion clade</taxon>
        <taxon>NPAAA clade</taxon>
        <taxon>indigoferoid/millettioid clade</taxon>
        <taxon>Phaseoleae</taxon>
        <taxon>Sphenostylis</taxon>
    </lineage>
</organism>
<dbReference type="Gramene" id="rna-AYBTSS11_LOCUS6664">
    <property type="protein sequence ID" value="CAJ1933987.1"/>
    <property type="gene ID" value="gene-AYBTSS11_LOCUS6664"/>
</dbReference>
<reference evidence="1" key="1">
    <citation type="submission" date="2023-10" db="EMBL/GenBank/DDBJ databases">
        <authorList>
            <person name="Domelevo Entfellner J.-B."/>
        </authorList>
    </citation>
    <scope>NUCLEOTIDE SEQUENCE</scope>
</reference>